<dbReference type="AlphaFoldDB" id="A0A2I0KTN5"/>
<reference evidence="1 2" key="1">
    <citation type="submission" date="2017-11" db="EMBL/GenBank/DDBJ databases">
        <title>De-novo sequencing of pomegranate (Punica granatum L.) genome.</title>
        <authorList>
            <person name="Akparov Z."/>
            <person name="Amiraslanov A."/>
            <person name="Hajiyeva S."/>
            <person name="Abbasov M."/>
            <person name="Kaur K."/>
            <person name="Hamwieh A."/>
            <person name="Solovyev V."/>
            <person name="Salamov A."/>
            <person name="Braich B."/>
            <person name="Kosarev P."/>
            <person name="Mahmoud A."/>
            <person name="Hajiyev E."/>
            <person name="Babayeva S."/>
            <person name="Izzatullayeva V."/>
            <person name="Mammadov A."/>
            <person name="Mammadov A."/>
            <person name="Sharifova S."/>
            <person name="Ojaghi J."/>
            <person name="Eynullazada K."/>
            <person name="Bayramov B."/>
            <person name="Abdulazimova A."/>
            <person name="Shahmuradov I."/>
        </authorList>
    </citation>
    <scope>NUCLEOTIDE SEQUENCE [LARGE SCALE GENOMIC DNA]</scope>
    <source>
        <strain evidence="2">cv. AG2017</strain>
        <tissue evidence="1">Leaf</tissue>
    </source>
</reference>
<comment type="caution">
    <text evidence="1">The sequence shown here is derived from an EMBL/GenBank/DDBJ whole genome shotgun (WGS) entry which is preliminary data.</text>
</comment>
<gene>
    <name evidence="1" type="ORF">CRG98_007761</name>
</gene>
<accession>A0A2I0KTN5</accession>
<dbReference type="Proteomes" id="UP000233551">
    <property type="component" value="Unassembled WGS sequence"/>
</dbReference>
<proteinExistence type="predicted"/>
<evidence type="ECO:0000313" key="1">
    <source>
        <dbReference type="EMBL" id="PKI71822.1"/>
    </source>
</evidence>
<organism evidence="1 2">
    <name type="scientific">Punica granatum</name>
    <name type="common">Pomegranate</name>
    <dbReference type="NCBI Taxonomy" id="22663"/>
    <lineage>
        <taxon>Eukaryota</taxon>
        <taxon>Viridiplantae</taxon>
        <taxon>Streptophyta</taxon>
        <taxon>Embryophyta</taxon>
        <taxon>Tracheophyta</taxon>
        <taxon>Spermatophyta</taxon>
        <taxon>Magnoliopsida</taxon>
        <taxon>eudicotyledons</taxon>
        <taxon>Gunneridae</taxon>
        <taxon>Pentapetalae</taxon>
        <taxon>rosids</taxon>
        <taxon>malvids</taxon>
        <taxon>Myrtales</taxon>
        <taxon>Lythraceae</taxon>
        <taxon>Punica</taxon>
    </lineage>
</organism>
<evidence type="ECO:0000313" key="2">
    <source>
        <dbReference type="Proteomes" id="UP000233551"/>
    </source>
</evidence>
<dbReference type="EMBL" id="PGOL01000357">
    <property type="protein sequence ID" value="PKI71822.1"/>
    <property type="molecule type" value="Genomic_DNA"/>
</dbReference>
<keyword evidence="2" id="KW-1185">Reference proteome</keyword>
<sequence>MAFNCLKDDLGECPVYEIRGVDKEESTDDQEEKPMTGVTLVPEFDGSPQKSPINGELSEHCYVPYNQANEGAVNRAECSLNATDLLSSMTVPVYAWFRGYWEKSLTRVGGSRLKGVNTLKSSEDLWGPIRWHSRLDPFPYSEPLTNLTSYFCVRGISDEQTNEIEPEPIKYVPSGVAKLYGPNCRLSSGPACALLDHAAWELPLLVYDPRVEGRRVARV</sequence>
<name>A0A2I0KTN5_PUNGR</name>
<protein>
    <submittedName>
        <fullName evidence="1">Uncharacterized protein</fullName>
    </submittedName>
</protein>